<sequence>MLDLLENLHAVEFGHLQVCHQHIDRLALQHIHRLASIKGGQGRMAPASVSFSGATDEFALCLVHDVRLRKSPAPGESTD</sequence>
<dbReference type="EMBL" id="UINC01065131">
    <property type="protein sequence ID" value="SVB94460.1"/>
    <property type="molecule type" value="Genomic_DNA"/>
</dbReference>
<proteinExistence type="predicted"/>
<name>A0A382I483_9ZZZZ</name>
<reference evidence="1" key="1">
    <citation type="submission" date="2018-05" db="EMBL/GenBank/DDBJ databases">
        <authorList>
            <person name="Lanie J.A."/>
            <person name="Ng W.-L."/>
            <person name="Kazmierczak K.M."/>
            <person name="Andrzejewski T.M."/>
            <person name="Davidsen T.M."/>
            <person name="Wayne K.J."/>
            <person name="Tettelin H."/>
            <person name="Glass J.I."/>
            <person name="Rusch D."/>
            <person name="Podicherti R."/>
            <person name="Tsui H.-C.T."/>
            <person name="Winkler M.E."/>
        </authorList>
    </citation>
    <scope>NUCLEOTIDE SEQUENCE</scope>
</reference>
<accession>A0A382I483</accession>
<organism evidence="1">
    <name type="scientific">marine metagenome</name>
    <dbReference type="NCBI Taxonomy" id="408172"/>
    <lineage>
        <taxon>unclassified sequences</taxon>
        <taxon>metagenomes</taxon>
        <taxon>ecological metagenomes</taxon>
    </lineage>
</organism>
<gene>
    <name evidence="1" type="ORF">METZ01_LOCUS247314</name>
</gene>
<dbReference type="AlphaFoldDB" id="A0A382I483"/>
<protein>
    <submittedName>
        <fullName evidence="1">Uncharacterized protein</fullName>
    </submittedName>
</protein>
<evidence type="ECO:0000313" key="1">
    <source>
        <dbReference type="EMBL" id="SVB94460.1"/>
    </source>
</evidence>